<dbReference type="RefSeq" id="XP_017857168.1">
    <property type="nucleotide sequence ID" value="XM_018001679.1"/>
</dbReference>
<evidence type="ECO:0000313" key="2">
    <source>
        <dbReference type="Proteomes" id="UP000694904"/>
    </source>
</evidence>
<reference evidence="2" key="2">
    <citation type="journal article" date="2016" name="G3 (Bethesda)">
        <title>Genome Evolution in Three Species of Cactophilic Drosophila.</title>
        <authorList>
            <person name="Sanchez-Flores A."/>
            <person name="Penazola F."/>
            <person name="Carpinteyro-Ponce J."/>
            <person name="Nazario-Yepiz N."/>
            <person name="Abreu-Goodger C."/>
            <person name="Machado C.A."/>
            <person name="Markow T.A."/>
        </authorList>
    </citation>
    <scope>NUCLEOTIDE SEQUENCE [LARGE SCALE GENOMIC DNA]</scope>
</reference>
<gene>
    <name evidence="3 4" type="primary">LOC108609902</name>
</gene>
<feature type="chain" id="PRO_5045022819" evidence="1">
    <location>
        <begin position="22"/>
        <end position="180"/>
    </location>
</feature>
<proteinExistence type="predicted"/>
<keyword evidence="1" id="KW-0732">Signal</keyword>
<keyword evidence="2" id="KW-1185">Reference proteome</keyword>
<feature type="signal peptide" evidence="1">
    <location>
        <begin position="1"/>
        <end position="21"/>
    </location>
</feature>
<evidence type="ECO:0000256" key="1">
    <source>
        <dbReference type="SAM" id="SignalP"/>
    </source>
</evidence>
<dbReference type="Proteomes" id="UP000694904">
    <property type="component" value="Chromosome 3"/>
</dbReference>
<dbReference type="RefSeq" id="XP_017857169.1">
    <property type="nucleotide sequence ID" value="XM_018001680.1"/>
</dbReference>
<sequence length="180" mass="20904">MRMFTSLLIICGLVPTLMVQAKIEKIPVFEKLREHFYSQVDSVDWGPLIKEYVVDGYLRVPKTILRMNHVINYLADAAKKTAALQAAKKKALNFIEIIIKLSMKKMGSAINRMRYKLILHFQDKYSPITTPASLGFLEATQNSDDYTTPSYDNYTIYEMDRENIEKGYSKLFNDYNIDWP</sequence>
<reference evidence="2" key="1">
    <citation type="journal article" date="1997" name="Nucleic Acids Res.">
        <title>tRNAscan-SE: a program for improved detection of transfer RNA genes in genomic sequence.</title>
        <authorList>
            <person name="Lowe T.M."/>
            <person name="Eddy S.R."/>
        </authorList>
    </citation>
    <scope>NUCLEOTIDE SEQUENCE [LARGE SCALE GENOMIC DNA]</scope>
</reference>
<name>A0ABM1NQD2_DROAR</name>
<organism evidence="2 3">
    <name type="scientific">Drosophila arizonae</name>
    <name type="common">Fruit fly</name>
    <dbReference type="NCBI Taxonomy" id="7263"/>
    <lineage>
        <taxon>Eukaryota</taxon>
        <taxon>Metazoa</taxon>
        <taxon>Ecdysozoa</taxon>
        <taxon>Arthropoda</taxon>
        <taxon>Hexapoda</taxon>
        <taxon>Insecta</taxon>
        <taxon>Pterygota</taxon>
        <taxon>Neoptera</taxon>
        <taxon>Endopterygota</taxon>
        <taxon>Diptera</taxon>
        <taxon>Brachycera</taxon>
        <taxon>Muscomorpha</taxon>
        <taxon>Ephydroidea</taxon>
        <taxon>Drosophilidae</taxon>
        <taxon>Drosophila</taxon>
    </lineage>
</organism>
<reference evidence="3 4" key="3">
    <citation type="submission" date="2025-05" db="UniProtKB">
        <authorList>
            <consortium name="RefSeq"/>
        </authorList>
    </citation>
    <scope>IDENTIFICATION</scope>
    <source>
        <tissue evidence="3 4">Whole organism</tissue>
    </source>
</reference>
<accession>A0ABM1NQD2</accession>
<evidence type="ECO:0000313" key="3">
    <source>
        <dbReference type="RefSeq" id="XP_017857168.1"/>
    </source>
</evidence>
<dbReference type="GeneID" id="108609902"/>
<evidence type="ECO:0000313" key="4">
    <source>
        <dbReference type="RefSeq" id="XP_017857169.1"/>
    </source>
</evidence>
<protein>
    <submittedName>
        <fullName evidence="3 4">Uncharacterized protein LOC108609902</fullName>
    </submittedName>
</protein>